<keyword evidence="2" id="KW-0812">Transmembrane</keyword>
<dbReference type="SUPFAM" id="SSF48452">
    <property type="entry name" value="TPR-like"/>
    <property type="match status" value="1"/>
</dbReference>
<keyword evidence="3" id="KW-0732">Signal</keyword>
<dbReference type="Pfam" id="PF13181">
    <property type="entry name" value="TPR_8"/>
    <property type="match status" value="1"/>
</dbReference>
<feature type="signal peptide" evidence="3">
    <location>
        <begin position="1"/>
        <end position="25"/>
    </location>
</feature>
<organism evidence="4 5">
    <name type="scientific">Pontibacter saemangeumensis</name>
    <dbReference type="NCBI Taxonomy" id="1084525"/>
    <lineage>
        <taxon>Bacteria</taxon>
        <taxon>Pseudomonadati</taxon>
        <taxon>Bacteroidota</taxon>
        <taxon>Cytophagia</taxon>
        <taxon>Cytophagales</taxon>
        <taxon>Hymenobacteraceae</taxon>
        <taxon>Pontibacter</taxon>
    </lineage>
</organism>
<dbReference type="Proteomes" id="UP001500552">
    <property type="component" value="Unassembled WGS sequence"/>
</dbReference>
<accession>A0ABP8LXJ8</accession>
<evidence type="ECO:0000256" key="2">
    <source>
        <dbReference type="SAM" id="Phobius"/>
    </source>
</evidence>
<comment type="caution">
    <text evidence="4">The sequence shown here is derived from an EMBL/GenBank/DDBJ whole genome shotgun (WGS) entry which is preliminary data.</text>
</comment>
<dbReference type="Gene3D" id="2.30.30.40">
    <property type="entry name" value="SH3 Domains"/>
    <property type="match status" value="1"/>
</dbReference>
<dbReference type="Gene3D" id="1.25.40.10">
    <property type="entry name" value="Tetratricopeptide repeat domain"/>
    <property type="match status" value="1"/>
</dbReference>
<keyword evidence="2" id="KW-0472">Membrane</keyword>
<reference evidence="5" key="1">
    <citation type="journal article" date="2019" name="Int. J. Syst. Evol. Microbiol.">
        <title>The Global Catalogue of Microorganisms (GCM) 10K type strain sequencing project: providing services to taxonomists for standard genome sequencing and annotation.</title>
        <authorList>
            <consortium name="The Broad Institute Genomics Platform"/>
            <consortium name="The Broad Institute Genome Sequencing Center for Infectious Disease"/>
            <person name="Wu L."/>
            <person name="Ma J."/>
        </authorList>
    </citation>
    <scope>NUCLEOTIDE SEQUENCE [LARGE SCALE GENOMIC DNA]</scope>
    <source>
        <strain evidence="5">JCM 17926</strain>
    </source>
</reference>
<feature type="transmembrane region" description="Helical" evidence="2">
    <location>
        <begin position="161"/>
        <end position="183"/>
    </location>
</feature>
<gene>
    <name evidence="4" type="ORF">GCM10023188_36100</name>
</gene>
<evidence type="ECO:0000256" key="1">
    <source>
        <dbReference type="PROSITE-ProRule" id="PRU00339"/>
    </source>
</evidence>
<dbReference type="InterPro" id="IPR019734">
    <property type="entry name" value="TPR_rpt"/>
</dbReference>
<feature type="transmembrane region" description="Helical" evidence="2">
    <location>
        <begin position="133"/>
        <end position="154"/>
    </location>
</feature>
<sequence length="255" mass="28223">MSLFRNFCYLLVAIASFTQPIHAQAPDLLYSKGVNEFSKGRTAEAIIIFEEVLAHGYESAALYNNLGSAYLQEDKIGQAILNYEKALLISPQNPQIQNNASVARNKTKFVQQPEDVISRLSKLVSLAFTVDDLAILGLTMLVLGLCLMALHLYAGRMSLKVISAGLMLAAVFTLAVATLQLYLHSNTSKAVVIKQKIVVKKSASLQAKDAFTLYEGTIVNVQDNFEGWYKISWTKDDKGWVQMKTIKKIKTLDAL</sequence>
<dbReference type="EMBL" id="BAABHC010000026">
    <property type="protein sequence ID" value="GAA4439637.1"/>
    <property type="molecule type" value="Genomic_DNA"/>
</dbReference>
<protein>
    <submittedName>
        <fullName evidence="4">Tetratricopeptide repeat protein</fullName>
    </submittedName>
</protein>
<proteinExistence type="predicted"/>
<dbReference type="PROSITE" id="PS50005">
    <property type="entry name" value="TPR"/>
    <property type="match status" value="1"/>
</dbReference>
<name>A0ABP8LXJ8_9BACT</name>
<dbReference type="InterPro" id="IPR011990">
    <property type="entry name" value="TPR-like_helical_dom_sf"/>
</dbReference>
<evidence type="ECO:0000256" key="3">
    <source>
        <dbReference type="SAM" id="SignalP"/>
    </source>
</evidence>
<keyword evidence="1" id="KW-0802">TPR repeat</keyword>
<dbReference type="PROSITE" id="PS50293">
    <property type="entry name" value="TPR_REGION"/>
    <property type="match status" value="1"/>
</dbReference>
<evidence type="ECO:0000313" key="4">
    <source>
        <dbReference type="EMBL" id="GAA4439637.1"/>
    </source>
</evidence>
<feature type="chain" id="PRO_5047122680" evidence="3">
    <location>
        <begin position="26"/>
        <end position="255"/>
    </location>
</feature>
<dbReference type="SMART" id="SM00028">
    <property type="entry name" value="TPR"/>
    <property type="match status" value="2"/>
</dbReference>
<keyword evidence="2" id="KW-1133">Transmembrane helix</keyword>
<feature type="repeat" description="TPR" evidence="1">
    <location>
        <begin position="60"/>
        <end position="93"/>
    </location>
</feature>
<evidence type="ECO:0000313" key="5">
    <source>
        <dbReference type="Proteomes" id="UP001500552"/>
    </source>
</evidence>
<keyword evidence="5" id="KW-1185">Reference proteome</keyword>